<comment type="caution">
    <text evidence="2">The sequence shown here is derived from an EMBL/GenBank/DDBJ whole genome shotgun (WGS) entry which is preliminary data.</text>
</comment>
<keyword evidence="3" id="KW-1185">Reference proteome</keyword>
<keyword evidence="1" id="KW-0812">Transmembrane</keyword>
<dbReference type="EMBL" id="CAXLJM020000072">
    <property type="protein sequence ID" value="CAL8127672.1"/>
    <property type="molecule type" value="Genomic_DNA"/>
</dbReference>
<sequence length="136" mass="14807">MVVCITGFGSCLAVLANAKTLPIELVVMSCMFAAMSTLVWATSLVLIFNIEELLAGINVNMKLKNQLVQFHSNTSPTSRKLDSYWEKLSNVLRLLIIMLATIPTVLPVAGVLIGVDPSVFTFNQIDILIHLCNGSL</sequence>
<evidence type="ECO:0000313" key="3">
    <source>
        <dbReference type="Proteomes" id="UP001642540"/>
    </source>
</evidence>
<organism evidence="2 3">
    <name type="scientific">Orchesella dallaii</name>
    <dbReference type="NCBI Taxonomy" id="48710"/>
    <lineage>
        <taxon>Eukaryota</taxon>
        <taxon>Metazoa</taxon>
        <taxon>Ecdysozoa</taxon>
        <taxon>Arthropoda</taxon>
        <taxon>Hexapoda</taxon>
        <taxon>Collembola</taxon>
        <taxon>Entomobryomorpha</taxon>
        <taxon>Entomobryoidea</taxon>
        <taxon>Orchesellidae</taxon>
        <taxon>Orchesellinae</taxon>
        <taxon>Orchesella</taxon>
    </lineage>
</organism>
<evidence type="ECO:0000313" key="2">
    <source>
        <dbReference type="EMBL" id="CAL8127672.1"/>
    </source>
</evidence>
<accession>A0ABP1RGL4</accession>
<dbReference type="Proteomes" id="UP001642540">
    <property type="component" value="Unassembled WGS sequence"/>
</dbReference>
<gene>
    <name evidence="2" type="ORF">ODALV1_LOCUS21931</name>
</gene>
<keyword evidence="1" id="KW-0472">Membrane</keyword>
<proteinExistence type="predicted"/>
<feature type="transmembrane region" description="Helical" evidence="1">
    <location>
        <begin position="26"/>
        <end position="48"/>
    </location>
</feature>
<keyword evidence="1" id="KW-1133">Transmembrane helix</keyword>
<protein>
    <submittedName>
        <fullName evidence="2">Uncharacterized protein</fullName>
    </submittedName>
</protein>
<evidence type="ECO:0000256" key="1">
    <source>
        <dbReference type="SAM" id="Phobius"/>
    </source>
</evidence>
<name>A0ABP1RGL4_9HEXA</name>
<feature type="transmembrane region" description="Helical" evidence="1">
    <location>
        <begin position="91"/>
        <end position="113"/>
    </location>
</feature>
<reference evidence="2 3" key="1">
    <citation type="submission" date="2024-08" db="EMBL/GenBank/DDBJ databases">
        <authorList>
            <person name="Cucini C."/>
            <person name="Frati F."/>
        </authorList>
    </citation>
    <scope>NUCLEOTIDE SEQUENCE [LARGE SCALE GENOMIC DNA]</scope>
</reference>